<keyword evidence="1" id="KW-0472">Membrane</keyword>
<keyword evidence="1" id="KW-1133">Transmembrane helix</keyword>
<gene>
    <name evidence="2" type="ORF">ACFPRH_08440</name>
</gene>
<dbReference type="Proteomes" id="UP001596160">
    <property type="component" value="Unassembled WGS sequence"/>
</dbReference>
<protein>
    <submittedName>
        <fullName evidence="2">Uncharacterized protein</fullName>
    </submittedName>
</protein>
<reference evidence="3" key="1">
    <citation type="journal article" date="2019" name="Int. J. Syst. Evol. Microbiol.">
        <title>The Global Catalogue of Microorganisms (GCM) 10K type strain sequencing project: providing services to taxonomists for standard genome sequencing and annotation.</title>
        <authorList>
            <consortium name="The Broad Institute Genomics Platform"/>
            <consortium name="The Broad Institute Genome Sequencing Center for Infectious Disease"/>
            <person name="Wu L."/>
            <person name="Ma J."/>
        </authorList>
    </citation>
    <scope>NUCLEOTIDE SEQUENCE [LARGE SCALE GENOMIC DNA]</scope>
    <source>
        <strain evidence="3">PCU 266</strain>
    </source>
</reference>
<proteinExistence type="predicted"/>
<evidence type="ECO:0000313" key="2">
    <source>
        <dbReference type="EMBL" id="MFC5151759.1"/>
    </source>
</evidence>
<name>A0ABW0ADS5_9ACTN</name>
<comment type="caution">
    <text evidence="2">The sequence shown here is derived from an EMBL/GenBank/DDBJ whole genome shotgun (WGS) entry which is preliminary data.</text>
</comment>
<dbReference type="EMBL" id="JBHSKP010000004">
    <property type="protein sequence ID" value="MFC5151759.1"/>
    <property type="molecule type" value="Genomic_DNA"/>
</dbReference>
<accession>A0ABW0ADS5</accession>
<evidence type="ECO:0000313" key="3">
    <source>
        <dbReference type="Proteomes" id="UP001596160"/>
    </source>
</evidence>
<keyword evidence="1" id="KW-0812">Transmembrane</keyword>
<sequence length="57" mass="5867">MRSALWLLFALALVAALYTSNVADFDSTAMTIGVRAGAGVLLLGSAAGLWATRPARS</sequence>
<organism evidence="2 3">
    <name type="scientific">Streptomyces amakusaensis</name>
    <dbReference type="NCBI Taxonomy" id="67271"/>
    <lineage>
        <taxon>Bacteria</taxon>
        <taxon>Bacillati</taxon>
        <taxon>Actinomycetota</taxon>
        <taxon>Actinomycetes</taxon>
        <taxon>Kitasatosporales</taxon>
        <taxon>Streptomycetaceae</taxon>
        <taxon>Streptomyces</taxon>
    </lineage>
</organism>
<evidence type="ECO:0000256" key="1">
    <source>
        <dbReference type="SAM" id="Phobius"/>
    </source>
</evidence>
<keyword evidence="3" id="KW-1185">Reference proteome</keyword>
<dbReference type="RefSeq" id="WP_344476412.1">
    <property type="nucleotide sequence ID" value="NZ_BAAASB010000006.1"/>
</dbReference>
<feature type="transmembrane region" description="Helical" evidence="1">
    <location>
        <begin position="32"/>
        <end position="51"/>
    </location>
</feature>